<proteinExistence type="predicted"/>
<dbReference type="AlphaFoldDB" id="A0A9K3IQL8"/>
<reference evidence="1" key="1">
    <citation type="journal article" date="2017" name="Nature">
        <title>The sunflower genome provides insights into oil metabolism, flowering and Asterid evolution.</title>
        <authorList>
            <person name="Badouin H."/>
            <person name="Gouzy J."/>
            <person name="Grassa C.J."/>
            <person name="Murat F."/>
            <person name="Staton S.E."/>
            <person name="Cottret L."/>
            <person name="Lelandais-Briere C."/>
            <person name="Owens G.L."/>
            <person name="Carrere S."/>
            <person name="Mayjonade B."/>
            <person name="Legrand L."/>
            <person name="Gill N."/>
            <person name="Kane N.C."/>
            <person name="Bowers J.E."/>
            <person name="Hubner S."/>
            <person name="Bellec A."/>
            <person name="Berard A."/>
            <person name="Berges H."/>
            <person name="Blanchet N."/>
            <person name="Boniface M.C."/>
            <person name="Brunel D."/>
            <person name="Catrice O."/>
            <person name="Chaidir N."/>
            <person name="Claudel C."/>
            <person name="Donnadieu C."/>
            <person name="Faraut T."/>
            <person name="Fievet G."/>
            <person name="Helmstetter N."/>
            <person name="King M."/>
            <person name="Knapp S.J."/>
            <person name="Lai Z."/>
            <person name="Le Paslier M.C."/>
            <person name="Lippi Y."/>
            <person name="Lorenzon L."/>
            <person name="Mandel J.R."/>
            <person name="Marage G."/>
            <person name="Marchand G."/>
            <person name="Marquand E."/>
            <person name="Bret-Mestries E."/>
            <person name="Morien E."/>
            <person name="Nambeesan S."/>
            <person name="Nguyen T."/>
            <person name="Pegot-Espagnet P."/>
            <person name="Pouilly N."/>
            <person name="Raftis F."/>
            <person name="Sallet E."/>
            <person name="Schiex T."/>
            <person name="Thomas J."/>
            <person name="Vandecasteele C."/>
            <person name="Vares D."/>
            <person name="Vear F."/>
            <person name="Vautrin S."/>
            <person name="Crespi M."/>
            <person name="Mangin B."/>
            <person name="Burke J.M."/>
            <person name="Salse J."/>
            <person name="Munos S."/>
            <person name="Vincourt P."/>
            <person name="Rieseberg L.H."/>
            <person name="Langlade N.B."/>
        </authorList>
    </citation>
    <scope>NUCLEOTIDE SEQUENCE</scope>
    <source>
        <tissue evidence="1">Leaves</tissue>
    </source>
</reference>
<reference evidence="1" key="2">
    <citation type="submission" date="2020-06" db="EMBL/GenBank/DDBJ databases">
        <title>Helianthus annuus Genome sequencing and assembly Release 2.</title>
        <authorList>
            <person name="Gouzy J."/>
            <person name="Langlade N."/>
            <person name="Munos S."/>
        </authorList>
    </citation>
    <scope>NUCLEOTIDE SEQUENCE</scope>
    <source>
        <tissue evidence="1">Leaves</tissue>
    </source>
</reference>
<accession>A0A9K3IQL8</accession>
<dbReference type="Gramene" id="mRNA:HanXRQr2_Chr06g0240361">
    <property type="protein sequence ID" value="mRNA:HanXRQr2_Chr06g0240361"/>
    <property type="gene ID" value="HanXRQr2_Chr06g0240361"/>
</dbReference>
<keyword evidence="2" id="KW-1185">Reference proteome</keyword>
<dbReference type="Proteomes" id="UP000215914">
    <property type="component" value="Unassembled WGS sequence"/>
</dbReference>
<name>A0A9K3IQL8_HELAN</name>
<comment type="caution">
    <text evidence="1">The sequence shown here is derived from an EMBL/GenBank/DDBJ whole genome shotgun (WGS) entry which is preliminary data.</text>
</comment>
<sequence length="65" mass="7746">MENILHYTIYFLLYIKFLKLRFDEFGEPRNTRWIFNIELMKNNIQEPGIFELAGSFQSPTLISSG</sequence>
<dbReference type="EMBL" id="MNCJ02000321">
    <property type="protein sequence ID" value="KAF5800761.1"/>
    <property type="molecule type" value="Genomic_DNA"/>
</dbReference>
<evidence type="ECO:0000313" key="1">
    <source>
        <dbReference type="EMBL" id="KAF5800761.1"/>
    </source>
</evidence>
<gene>
    <name evidence="1" type="ORF">HanXRQr2_Chr06g0240361</name>
</gene>
<protein>
    <submittedName>
        <fullName evidence="1">Uncharacterized protein</fullName>
    </submittedName>
</protein>
<evidence type="ECO:0000313" key="2">
    <source>
        <dbReference type="Proteomes" id="UP000215914"/>
    </source>
</evidence>
<organism evidence="1 2">
    <name type="scientific">Helianthus annuus</name>
    <name type="common">Common sunflower</name>
    <dbReference type="NCBI Taxonomy" id="4232"/>
    <lineage>
        <taxon>Eukaryota</taxon>
        <taxon>Viridiplantae</taxon>
        <taxon>Streptophyta</taxon>
        <taxon>Embryophyta</taxon>
        <taxon>Tracheophyta</taxon>
        <taxon>Spermatophyta</taxon>
        <taxon>Magnoliopsida</taxon>
        <taxon>eudicotyledons</taxon>
        <taxon>Gunneridae</taxon>
        <taxon>Pentapetalae</taxon>
        <taxon>asterids</taxon>
        <taxon>campanulids</taxon>
        <taxon>Asterales</taxon>
        <taxon>Asteraceae</taxon>
        <taxon>Asteroideae</taxon>
        <taxon>Heliantheae alliance</taxon>
        <taxon>Heliantheae</taxon>
        <taxon>Helianthus</taxon>
    </lineage>
</organism>